<evidence type="ECO:0000256" key="6">
    <source>
        <dbReference type="ARBA" id="ARBA00022989"/>
    </source>
</evidence>
<dbReference type="GO" id="GO:0005886">
    <property type="term" value="C:plasma membrane"/>
    <property type="evidence" value="ECO:0007669"/>
    <property type="project" value="UniProtKB-SubCell"/>
</dbReference>
<dbReference type="STRING" id="113562.SAMN04489716_5315"/>
<accession>A0A1H2C782</accession>
<evidence type="ECO:0000256" key="7">
    <source>
        <dbReference type="ARBA" id="ARBA00023136"/>
    </source>
</evidence>
<keyword evidence="11" id="KW-1185">Reference proteome</keyword>
<name>A0A1H2C782_9ACTN</name>
<feature type="transmembrane region" description="Helical" evidence="9">
    <location>
        <begin position="100"/>
        <end position="119"/>
    </location>
</feature>
<keyword evidence="3" id="KW-1003">Cell membrane</keyword>
<dbReference type="InterPro" id="IPR017779">
    <property type="entry name" value="ABC_UrtB_bac"/>
</dbReference>
<dbReference type="AlphaFoldDB" id="A0A1H2C782"/>
<keyword evidence="7 9" id="KW-0472">Membrane</keyword>
<feature type="transmembrane region" description="Helical" evidence="9">
    <location>
        <begin position="139"/>
        <end position="164"/>
    </location>
</feature>
<dbReference type="Pfam" id="PF02653">
    <property type="entry name" value="BPD_transp_2"/>
    <property type="match status" value="1"/>
</dbReference>
<proteinExistence type="inferred from homology"/>
<dbReference type="PANTHER" id="PTHR11795:SF447">
    <property type="entry name" value="ABC TRANSPORTER PERMEASE PROTEIN"/>
    <property type="match status" value="1"/>
</dbReference>
<dbReference type="PANTHER" id="PTHR11795">
    <property type="entry name" value="BRANCHED-CHAIN AMINO ACID TRANSPORT SYSTEM PERMEASE PROTEIN LIVH"/>
    <property type="match status" value="1"/>
</dbReference>
<evidence type="ECO:0000256" key="5">
    <source>
        <dbReference type="ARBA" id="ARBA00022970"/>
    </source>
</evidence>
<comment type="subcellular location">
    <subcellularLocation>
        <location evidence="1">Cell membrane</location>
        <topology evidence="1">Multi-pass membrane protein</topology>
    </subcellularLocation>
</comment>
<keyword evidence="5" id="KW-0029">Amino-acid transport</keyword>
<dbReference type="Proteomes" id="UP000198688">
    <property type="component" value="Chromosome I"/>
</dbReference>
<feature type="transmembrane region" description="Helical" evidence="9">
    <location>
        <begin position="259"/>
        <end position="282"/>
    </location>
</feature>
<keyword evidence="2" id="KW-0813">Transport</keyword>
<dbReference type="CDD" id="cd06582">
    <property type="entry name" value="TM_PBP1_LivH_like"/>
    <property type="match status" value="1"/>
</dbReference>
<keyword evidence="6 9" id="KW-1133">Transmembrane helix</keyword>
<dbReference type="InterPro" id="IPR001851">
    <property type="entry name" value="ABC_transp_permease"/>
</dbReference>
<feature type="transmembrane region" description="Helical" evidence="9">
    <location>
        <begin position="227"/>
        <end position="252"/>
    </location>
</feature>
<dbReference type="NCBIfam" id="TIGR03409">
    <property type="entry name" value="urea_trans_UrtB"/>
    <property type="match status" value="1"/>
</dbReference>
<evidence type="ECO:0000313" key="11">
    <source>
        <dbReference type="Proteomes" id="UP000198688"/>
    </source>
</evidence>
<dbReference type="EMBL" id="LT629758">
    <property type="protein sequence ID" value="SDT66112.1"/>
    <property type="molecule type" value="Genomic_DNA"/>
</dbReference>
<reference evidence="10 11" key="1">
    <citation type="submission" date="2016-10" db="EMBL/GenBank/DDBJ databases">
        <authorList>
            <person name="de Groot N.N."/>
        </authorList>
    </citation>
    <scope>NUCLEOTIDE SEQUENCE [LARGE SCALE GENOMIC DNA]</scope>
    <source>
        <strain evidence="10 11">DSM 43941</strain>
    </source>
</reference>
<dbReference type="GO" id="GO:0006865">
    <property type="term" value="P:amino acid transport"/>
    <property type="evidence" value="ECO:0007669"/>
    <property type="project" value="UniProtKB-KW"/>
</dbReference>
<evidence type="ECO:0000256" key="9">
    <source>
        <dbReference type="SAM" id="Phobius"/>
    </source>
</evidence>
<sequence length="296" mass="31281">MHVDALIAPLLNGSAQGALLLLAALGLSLTFGQMGVINMAHGEFLMLGAFAAYLVQQVITASDLSIPVALPVAFVAAGLFGLLLEVTIIQWMYRRPLDTLLVTVGVSLILQQAALQIFPSQGVPVEKPGWLDGQLTVLGYAWPLRQLFTIVLASACVAALAAWLKYTSFGRRIRATVHNRDLAETSGISTRTIDRLTFFTGSGLAGVAGVAASLIGGTNSQMGAQYIIPAFLVVAAGGIGQLKGTIIAAWAVGVALSYFAYWTTGSLAQVFAFILVIVFLQLRPQGMFTVRTRSLA</sequence>
<evidence type="ECO:0000256" key="1">
    <source>
        <dbReference type="ARBA" id="ARBA00004651"/>
    </source>
</evidence>
<organism evidence="10 11">
    <name type="scientific">Actinoplanes derwentensis</name>
    <dbReference type="NCBI Taxonomy" id="113562"/>
    <lineage>
        <taxon>Bacteria</taxon>
        <taxon>Bacillati</taxon>
        <taxon>Actinomycetota</taxon>
        <taxon>Actinomycetes</taxon>
        <taxon>Micromonosporales</taxon>
        <taxon>Micromonosporaceae</taxon>
        <taxon>Actinoplanes</taxon>
    </lineage>
</organism>
<dbReference type="GO" id="GO:0022857">
    <property type="term" value="F:transmembrane transporter activity"/>
    <property type="evidence" value="ECO:0007669"/>
    <property type="project" value="InterPro"/>
</dbReference>
<protein>
    <submittedName>
        <fullName evidence="10">Urea ABC transporter membrane protein</fullName>
    </submittedName>
</protein>
<keyword evidence="4 9" id="KW-0812">Transmembrane</keyword>
<feature type="transmembrane region" description="Helical" evidence="9">
    <location>
        <begin position="44"/>
        <end position="62"/>
    </location>
</feature>
<evidence type="ECO:0000256" key="2">
    <source>
        <dbReference type="ARBA" id="ARBA00022448"/>
    </source>
</evidence>
<evidence type="ECO:0000313" key="10">
    <source>
        <dbReference type="EMBL" id="SDT66112.1"/>
    </source>
</evidence>
<evidence type="ECO:0000256" key="3">
    <source>
        <dbReference type="ARBA" id="ARBA00022475"/>
    </source>
</evidence>
<evidence type="ECO:0000256" key="4">
    <source>
        <dbReference type="ARBA" id="ARBA00022692"/>
    </source>
</evidence>
<feature type="transmembrane region" description="Helical" evidence="9">
    <location>
        <begin position="68"/>
        <end position="88"/>
    </location>
</feature>
<comment type="similarity">
    <text evidence="8">Belongs to the binding-protein-dependent transport system permease family. LivHM subfamily.</text>
</comment>
<gene>
    <name evidence="10" type="ORF">SAMN04489716_5315</name>
</gene>
<evidence type="ECO:0000256" key="8">
    <source>
        <dbReference type="ARBA" id="ARBA00037998"/>
    </source>
</evidence>
<feature type="transmembrane region" description="Helical" evidence="9">
    <location>
        <begin position="6"/>
        <end position="32"/>
    </location>
</feature>
<dbReference type="InterPro" id="IPR052157">
    <property type="entry name" value="BCAA_transport_permease"/>
</dbReference>